<comment type="caution">
    <text evidence="2">The sequence shown here is derived from an EMBL/GenBank/DDBJ whole genome shotgun (WGS) entry which is preliminary data.</text>
</comment>
<feature type="transmembrane region" description="Helical" evidence="1">
    <location>
        <begin position="19"/>
        <end position="39"/>
    </location>
</feature>
<proteinExistence type="predicted"/>
<accession>A0A1Q9BW88</accession>
<keyword evidence="1" id="KW-0472">Membrane</keyword>
<keyword evidence="1" id="KW-0812">Transmembrane</keyword>
<dbReference type="AlphaFoldDB" id="A0A1Q9BW88"/>
<reference evidence="2 3" key="1">
    <citation type="submission" date="2016-02" db="EMBL/GenBank/DDBJ databases">
        <title>Genome analysis of coral dinoflagellate symbionts highlights evolutionary adaptations to a symbiotic lifestyle.</title>
        <authorList>
            <person name="Aranda M."/>
            <person name="Li Y."/>
            <person name="Liew Y.J."/>
            <person name="Baumgarten S."/>
            <person name="Simakov O."/>
            <person name="Wilson M."/>
            <person name="Piel J."/>
            <person name="Ashoor H."/>
            <person name="Bougouffa S."/>
            <person name="Bajic V.B."/>
            <person name="Ryu T."/>
            <person name="Ravasi T."/>
            <person name="Bayer T."/>
            <person name="Micklem G."/>
            <person name="Kim H."/>
            <person name="Bhak J."/>
            <person name="Lajeunesse T.C."/>
            <person name="Voolstra C.R."/>
        </authorList>
    </citation>
    <scope>NUCLEOTIDE SEQUENCE [LARGE SCALE GENOMIC DNA]</scope>
    <source>
        <strain evidence="2 3">CCMP2467</strain>
    </source>
</reference>
<evidence type="ECO:0000256" key="1">
    <source>
        <dbReference type="SAM" id="Phobius"/>
    </source>
</evidence>
<dbReference type="OrthoDB" id="10434636at2759"/>
<keyword evidence="3" id="KW-1185">Reference proteome</keyword>
<evidence type="ECO:0000313" key="3">
    <source>
        <dbReference type="Proteomes" id="UP000186817"/>
    </source>
</evidence>
<sequence length="116" mass="12616">MGVSSVLEGTEQRQSSKKALFLCYVWYTVLLQLCFTLVVRQLAARGSLTDLLSGLGPLPPLDTLREEMRDFSPKDRVSGSQFFAAQWKLQQTVAKEAGEKGLGSSDGSDAYEAAPA</sequence>
<name>A0A1Q9BW88_SYMMI</name>
<keyword evidence="1" id="KW-1133">Transmembrane helix</keyword>
<gene>
    <name evidence="2" type="ORF">AK812_SmicGene45384</name>
</gene>
<dbReference type="Proteomes" id="UP000186817">
    <property type="component" value="Unassembled WGS sequence"/>
</dbReference>
<evidence type="ECO:0000313" key="2">
    <source>
        <dbReference type="EMBL" id="OLP74926.1"/>
    </source>
</evidence>
<protein>
    <submittedName>
        <fullName evidence="2">Uncharacterized protein</fullName>
    </submittedName>
</protein>
<organism evidence="2 3">
    <name type="scientific">Symbiodinium microadriaticum</name>
    <name type="common">Dinoflagellate</name>
    <name type="synonym">Zooxanthella microadriatica</name>
    <dbReference type="NCBI Taxonomy" id="2951"/>
    <lineage>
        <taxon>Eukaryota</taxon>
        <taxon>Sar</taxon>
        <taxon>Alveolata</taxon>
        <taxon>Dinophyceae</taxon>
        <taxon>Suessiales</taxon>
        <taxon>Symbiodiniaceae</taxon>
        <taxon>Symbiodinium</taxon>
    </lineage>
</organism>
<dbReference type="EMBL" id="LSRX01003025">
    <property type="protein sequence ID" value="OLP74926.1"/>
    <property type="molecule type" value="Genomic_DNA"/>
</dbReference>